<dbReference type="Proteomes" id="UP000232323">
    <property type="component" value="Unassembled WGS sequence"/>
</dbReference>
<dbReference type="AlphaFoldDB" id="A0A250XDZ5"/>
<feature type="domain" description="F-box" evidence="2">
    <location>
        <begin position="49"/>
        <end position="82"/>
    </location>
</feature>
<evidence type="ECO:0000259" key="2">
    <source>
        <dbReference type="Pfam" id="PF00646"/>
    </source>
</evidence>
<dbReference type="InterPro" id="IPR001810">
    <property type="entry name" value="F-box_dom"/>
</dbReference>
<reference evidence="3 4" key="1">
    <citation type="submission" date="2017-08" db="EMBL/GenBank/DDBJ databases">
        <title>Acidophilic green algal genome provides insights into adaptation to an acidic environment.</title>
        <authorList>
            <person name="Hirooka S."/>
            <person name="Hirose Y."/>
            <person name="Kanesaki Y."/>
            <person name="Higuchi S."/>
            <person name="Fujiwara T."/>
            <person name="Onuma R."/>
            <person name="Era A."/>
            <person name="Ohbayashi R."/>
            <person name="Uzuka A."/>
            <person name="Nozaki H."/>
            <person name="Yoshikawa H."/>
            <person name="Miyagishima S.Y."/>
        </authorList>
    </citation>
    <scope>NUCLEOTIDE SEQUENCE [LARGE SCALE GENOMIC DNA]</scope>
    <source>
        <strain evidence="3 4">NIES-2499</strain>
    </source>
</reference>
<dbReference type="Pfam" id="PF00646">
    <property type="entry name" value="F-box"/>
    <property type="match status" value="1"/>
</dbReference>
<dbReference type="EMBL" id="BEGY01000063">
    <property type="protein sequence ID" value="GAX81307.1"/>
    <property type="molecule type" value="Genomic_DNA"/>
</dbReference>
<gene>
    <name evidence="3" type="ORF">CEUSTIGMA_g8738.t1</name>
</gene>
<evidence type="ECO:0000313" key="4">
    <source>
        <dbReference type="Proteomes" id="UP000232323"/>
    </source>
</evidence>
<evidence type="ECO:0000256" key="1">
    <source>
        <dbReference type="SAM" id="MobiDB-lite"/>
    </source>
</evidence>
<organism evidence="3 4">
    <name type="scientific">Chlamydomonas eustigma</name>
    <dbReference type="NCBI Taxonomy" id="1157962"/>
    <lineage>
        <taxon>Eukaryota</taxon>
        <taxon>Viridiplantae</taxon>
        <taxon>Chlorophyta</taxon>
        <taxon>core chlorophytes</taxon>
        <taxon>Chlorophyceae</taxon>
        <taxon>CS clade</taxon>
        <taxon>Chlamydomonadales</taxon>
        <taxon>Chlamydomonadaceae</taxon>
        <taxon>Chlamydomonas</taxon>
    </lineage>
</organism>
<name>A0A250XDZ5_9CHLO</name>
<evidence type="ECO:0000313" key="3">
    <source>
        <dbReference type="EMBL" id="GAX81307.1"/>
    </source>
</evidence>
<accession>A0A250XDZ5</accession>
<feature type="region of interest" description="Disordered" evidence="1">
    <location>
        <begin position="235"/>
        <end position="258"/>
    </location>
</feature>
<feature type="compositionally biased region" description="Polar residues" evidence="1">
    <location>
        <begin position="244"/>
        <end position="258"/>
    </location>
</feature>
<comment type="caution">
    <text evidence="3">The sequence shown here is derived from an EMBL/GenBank/DDBJ whole genome shotgun (WGS) entry which is preliminary data.</text>
</comment>
<protein>
    <recommendedName>
        <fullName evidence="2">F-box domain-containing protein</fullName>
    </recommendedName>
</protein>
<proteinExistence type="predicted"/>
<keyword evidence="4" id="KW-1185">Reference proteome</keyword>
<dbReference type="SUPFAM" id="SSF63829">
    <property type="entry name" value="Calcium-dependent phosphotriesterase"/>
    <property type="match status" value="1"/>
</dbReference>
<sequence length="553" mass="61842">MKLYFRTKSNIFCTEFAHNSSSLNVMCKKERRKDMLNHIIDKVICNRYLLSLILKHLPRREALRTSLVCSNFHEAVHLLQIYDFRPRLLLGCSRLSKVLDIDLSTNQVNRMGQHIAPKRRSHASLSRGSAPNWITGIAINPSDGDLYVCQYKVKGVLRFCGLTLKYKHIAVQHLDLEYPEGIAFGHERMYVQNNWGKVVSLKKTVRAKKNPMSSGYNNSPEQSKVLSNCHLEEEDVSNPPRLKSLSSQEGPGSSIPATCKTQRQSWLSWSVDHSIDLGPMLVTWGLCFHQGDLYSAVDRFYESHIYTIPPSGPATGSVYQIRTDNEGRLGLASVFTKSAIRRPSGLRFDTFGRLWVTSMEVEAGLMCFSGLPCQDAGSLLLSIAVEPSGYFPWDIVVLPKPDVCDMHDSKSCDLQTITPLKEACADTATMRRLSQDDQQALRSDDLIAERLDPEAGGSLSGCTSSCNSKHTQLLANGADRGEYSKVRLVTSLHRNKSLRSTKKEGDKQCWLTSIDVGFSHFSCCGMVTGVQVHQVPSSLPEYVDHSNMMCLDL</sequence>
<dbReference type="OrthoDB" id="10621696at2759"/>